<feature type="non-terminal residue" evidence="2">
    <location>
        <position position="1"/>
    </location>
</feature>
<feature type="region of interest" description="Disordered" evidence="1">
    <location>
        <begin position="1"/>
        <end position="22"/>
    </location>
</feature>
<name>A0A6J4NH95_9BACT</name>
<organism evidence="2">
    <name type="scientific">uncultured Phycisphaerae bacterium</name>
    <dbReference type="NCBI Taxonomy" id="904963"/>
    <lineage>
        <taxon>Bacteria</taxon>
        <taxon>Pseudomonadati</taxon>
        <taxon>Planctomycetota</taxon>
        <taxon>Phycisphaerae</taxon>
        <taxon>environmental samples</taxon>
    </lineage>
</organism>
<feature type="non-terminal residue" evidence="2">
    <location>
        <position position="36"/>
    </location>
</feature>
<protein>
    <submittedName>
        <fullName evidence="2">Uncharacterized protein</fullName>
    </submittedName>
</protein>
<dbReference type="AlphaFoldDB" id="A0A6J4NH95"/>
<gene>
    <name evidence="2" type="ORF">AVDCRST_MAG64-848</name>
</gene>
<reference evidence="2" key="1">
    <citation type="submission" date="2020-02" db="EMBL/GenBank/DDBJ databases">
        <authorList>
            <person name="Meier V. D."/>
        </authorList>
    </citation>
    <scope>NUCLEOTIDE SEQUENCE</scope>
    <source>
        <strain evidence="2">AVDCRST_MAG64</strain>
    </source>
</reference>
<evidence type="ECO:0000256" key="1">
    <source>
        <dbReference type="SAM" id="MobiDB-lite"/>
    </source>
</evidence>
<sequence>DRAARRVGGDRQVQRVDRREAPDVRVRAGAGDLVDV</sequence>
<proteinExistence type="predicted"/>
<dbReference type="EMBL" id="CADCUQ010000206">
    <property type="protein sequence ID" value="CAA9384458.1"/>
    <property type="molecule type" value="Genomic_DNA"/>
</dbReference>
<accession>A0A6J4NH95</accession>
<evidence type="ECO:0000313" key="2">
    <source>
        <dbReference type="EMBL" id="CAA9384458.1"/>
    </source>
</evidence>